<dbReference type="EMBL" id="JBJQOH010000008">
    <property type="protein sequence ID" value="KAL3676687.1"/>
    <property type="molecule type" value="Genomic_DNA"/>
</dbReference>
<reference evidence="1 2" key="1">
    <citation type="submission" date="2024-09" db="EMBL/GenBank/DDBJ databases">
        <title>Chromosome-scale assembly of Riccia sorocarpa.</title>
        <authorList>
            <person name="Paukszto L."/>
        </authorList>
    </citation>
    <scope>NUCLEOTIDE SEQUENCE [LARGE SCALE GENOMIC DNA]</scope>
    <source>
        <strain evidence="1">LP-2024</strain>
        <tissue evidence="1">Aerial parts of the thallus</tissue>
    </source>
</reference>
<dbReference type="AlphaFoldDB" id="A0ABD3GET6"/>
<sequence>MVETLLELKRSQIFGIGDRPPATKVLVSQKMVTATVVLCIQLVLERENLVPNVEFLSSEDVHIDDNDAEEDPQCICTLALRIASGVIDSSPIRGGDC</sequence>
<accession>A0ABD3GET6</accession>
<organism evidence="1 2">
    <name type="scientific">Riccia sorocarpa</name>
    <dbReference type="NCBI Taxonomy" id="122646"/>
    <lineage>
        <taxon>Eukaryota</taxon>
        <taxon>Viridiplantae</taxon>
        <taxon>Streptophyta</taxon>
        <taxon>Embryophyta</taxon>
        <taxon>Marchantiophyta</taxon>
        <taxon>Marchantiopsida</taxon>
        <taxon>Marchantiidae</taxon>
        <taxon>Marchantiales</taxon>
        <taxon>Ricciaceae</taxon>
        <taxon>Riccia</taxon>
    </lineage>
</organism>
<dbReference type="Proteomes" id="UP001633002">
    <property type="component" value="Unassembled WGS sequence"/>
</dbReference>
<evidence type="ECO:0000313" key="2">
    <source>
        <dbReference type="Proteomes" id="UP001633002"/>
    </source>
</evidence>
<keyword evidence="2" id="KW-1185">Reference proteome</keyword>
<protein>
    <submittedName>
        <fullName evidence="1">Uncharacterized protein</fullName>
    </submittedName>
</protein>
<proteinExistence type="predicted"/>
<name>A0ABD3GET6_9MARC</name>
<comment type="caution">
    <text evidence="1">The sequence shown here is derived from an EMBL/GenBank/DDBJ whole genome shotgun (WGS) entry which is preliminary data.</text>
</comment>
<gene>
    <name evidence="1" type="ORF">R1sor_026635</name>
</gene>
<evidence type="ECO:0000313" key="1">
    <source>
        <dbReference type="EMBL" id="KAL3676687.1"/>
    </source>
</evidence>